<keyword evidence="1" id="KW-0880">Kelch repeat</keyword>
<evidence type="ECO:0000313" key="4">
    <source>
        <dbReference type="Proteomes" id="UP000013827"/>
    </source>
</evidence>
<keyword evidence="4" id="KW-1185">Reference proteome</keyword>
<evidence type="ECO:0000256" key="2">
    <source>
        <dbReference type="ARBA" id="ARBA00022737"/>
    </source>
</evidence>
<dbReference type="HOGENOM" id="CLU_978059_0_0_1"/>
<dbReference type="InterPro" id="IPR051746">
    <property type="entry name" value="Kelch_domain_containing_8"/>
</dbReference>
<keyword evidence="2" id="KW-0677">Repeat</keyword>
<dbReference type="InterPro" id="IPR006652">
    <property type="entry name" value="Kelch_1"/>
</dbReference>
<reference evidence="4" key="1">
    <citation type="journal article" date="2013" name="Nature">
        <title>Pan genome of the phytoplankton Emiliania underpins its global distribution.</title>
        <authorList>
            <person name="Read B.A."/>
            <person name="Kegel J."/>
            <person name="Klute M.J."/>
            <person name="Kuo A."/>
            <person name="Lefebvre S.C."/>
            <person name="Maumus F."/>
            <person name="Mayer C."/>
            <person name="Miller J."/>
            <person name="Monier A."/>
            <person name="Salamov A."/>
            <person name="Young J."/>
            <person name="Aguilar M."/>
            <person name="Claverie J.M."/>
            <person name="Frickenhaus S."/>
            <person name="Gonzalez K."/>
            <person name="Herman E.K."/>
            <person name="Lin Y.C."/>
            <person name="Napier J."/>
            <person name="Ogata H."/>
            <person name="Sarno A.F."/>
            <person name="Shmutz J."/>
            <person name="Schroeder D."/>
            <person name="de Vargas C."/>
            <person name="Verret F."/>
            <person name="von Dassow P."/>
            <person name="Valentin K."/>
            <person name="Van de Peer Y."/>
            <person name="Wheeler G."/>
            <person name="Dacks J.B."/>
            <person name="Delwiche C.F."/>
            <person name="Dyhrman S.T."/>
            <person name="Glockner G."/>
            <person name="John U."/>
            <person name="Richards T."/>
            <person name="Worden A.Z."/>
            <person name="Zhang X."/>
            <person name="Grigoriev I.V."/>
            <person name="Allen A.E."/>
            <person name="Bidle K."/>
            <person name="Borodovsky M."/>
            <person name="Bowler C."/>
            <person name="Brownlee C."/>
            <person name="Cock J.M."/>
            <person name="Elias M."/>
            <person name="Gladyshev V.N."/>
            <person name="Groth M."/>
            <person name="Guda C."/>
            <person name="Hadaegh A."/>
            <person name="Iglesias-Rodriguez M.D."/>
            <person name="Jenkins J."/>
            <person name="Jones B.M."/>
            <person name="Lawson T."/>
            <person name="Leese F."/>
            <person name="Lindquist E."/>
            <person name="Lobanov A."/>
            <person name="Lomsadze A."/>
            <person name="Malik S.B."/>
            <person name="Marsh M.E."/>
            <person name="Mackinder L."/>
            <person name="Mock T."/>
            <person name="Mueller-Roeber B."/>
            <person name="Pagarete A."/>
            <person name="Parker M."/>
            <person name="Probert I."/>
            <person name="Quesneville H."/>
            <person name="Raines C."/>
            <person name="Rensing S.A."/>
            <person name="Riano-Pachon D.M."/>
            <person name="Richier S."/>
            <person name="Rokitta S."/>
            <person name="Shiraiwa Y."/>
            <person name="Soanes D.M."/>
            <person name="van der Giezen M."/>
            <person name="Wahlund T.M."/>
            <person name="Williams B."/>
            <person name="Wilson W."/>
            <person name="Wolfe G."/>
            <person name="Wurch L.L."/>
        </authorList>
    </citation>
    <scope>NUCLEOTIDE SEQUENCE</scope>
</reference>
<dbReference type="Gene3D" id="2.120.10.80">
    <property type="entry name" value="Kelch-type beta propeller"/>
    <property type="match status" value="1"/>
</dbReference>
<protein>
    <submittedName>
        <fullName evidence="3">Uncharacterized protein</fullName>
    </submittedName>
</protein>
<dbReference type="STRING" id="2903.R1E239"/>
<dbReference type="GeneID" id="17263252"/>
<dbReference type="EnsemblProtists" id="EOD17096">
    <property type="protein sequence ID" value="EOD17096"/>
    <property type="gene ID" value="EMIHUDRAFT_244459"/>
</dbReference>
<dbReference type="AlphaFoldDB" id="A0A0D3J0R1"/>
<proteinExistence type="predicted"/>
<reference evidence="3" key="2">
    <citation type="submission" date="2024-10" db="UniProtKB">
        <authorList>
            <consortium name="EnsemblProtists"/>
        </authorList>
    </citation>
    <scope>IDENTIFICATION</scope>
</reference>
<dbReference type="RefSeq" id="XP_005769525.1">
    <property type="nucleotide sequence ID" value="XM_005769468.1"/>
</dbReference>
<evidence type="ECO:0000313" key="3">
    <source>
        <dbReference type="EnsemblProtists" id="EOD17096"/>
    </source>
</evidence>
<name>A0A0D3J0R1_EMIH1</name>
<dbReference type="KEGG" id="ehx:EMIHUDRAFT_244459"/>
<dbReference type="Pfam" id="PF01344">
    <property type="entry name" value="Kelch_1"/>
    <property type="match status" value="1"/>
</dbReference>
<dbReference type="SMART" id="SM00612">
    <property type="entry name" value="Kelch"/>
    <property type="match status" value="2"/>
</dbReference>
<dbReference type="PaxDb" id="2903-EOD17096"/>
<dbReference type="PANTHER" id="PTHR46260:SF3">
    <property type="entry name" value="RING-TYPE DOMAIN-CONTAINING PROTEIN"/>
    <property type="match status" value="1"/>
</dbReference>
<dbReference type="PANTHER" id="PTHR46260">
    <property type="entry name" value="RING-TYPE DOMAIN-CONTAINING PROTEIN"/>
    <property type="match status" value="1"/>
</dbReference>
<evidence type="ECO:0000256" key="1">
    <source>
        <dbReference type="ARBA" id="ARBA00022441"/>
    </source>
</evidence>
<dbReference type="Proteomes" id="UP000013827">
    <property type="component" value="Unassembled WGS sequence"/>
</dbReference>
<dbReference type="SUPFAM" id="SSF117281">
    <property type="entry name" value="Kelch motif"/>
    <property type="match status" value="1"/>
</dbReference>
<sequence>MLGTVCYSSIGRDRQKSCAVEELPDLPEPLGFAGALSGGCDDKLVFAGGSNFPFPTWTSTKHFDDRVWTLGGDISWTWELSSVVLPAPTAYAACGSISGQVVCAGGQTPDGIINNTFAIPCDLTALRPLPSMPVPTAFASSAVLGGELWVLGGDTGTGPNATTNVWVLDAQLSQWRAGPPLPTARKLSLAVVHANSLYMMSGRRQDEGRKPEFLKDCWKLNDSAHVESASLRTPRHSLQMWPSRSEAAWERCASLPAVVMAGTVGVLNNRIFTMGGDDGAHFRDG</sequence>
<accession>A0A0D3J0R1</accession>
<dbReference type="InterPro" id="IPR015915">
    <property type="entry name" value="Kelch-typ_b-propeller"/>
</dbReference>
<organism evidence="3 4">
    <name type="scientific">Emiliania huxleyi (strain CCMP1516)</name>
    <dbReference type="NCBI Taxonomy" id="280463"/>
    <lineage>
        <taxon>Eukaryota</taxon>
        <taxon>Haptista</taxon>
        <taxon>Haptophyta</taxon>
        <taxon>Prymnesiophyceae</taxon>
        <taxon>Isochrysidales</taxon>
        <taxon>Noelaerhabdaceae</taxon>
        <taxon>Emiliania</taxon>
    </lineage>
</organism>